<gene>
    <name evidence="1" type="ORF">CSSPJE1EN2_LOCUS25395</name>
</gene>
<dbReference type="Pfam" id="PF05212">
    <property type="entry name" value="DUF707"/>
    <property type="match status" value="1"/>
</dbReference>
<evidence type="ECO:0000313" key="1">
    <source>
        <dbReference type="EMBL" id="CAK9855463.1"/>
    </source>
</evidence>
<accession>A0ABP0ZXV0</accession>
<comment type="caution">
    <text evidence="1">The sequence shown here is derived from an EMBL/GenBank/DDBJ whole genome shotgun (WGS) entry which is preliminary data.</text>
</comment>
<protein>
    <submittedName>
        <fullName evidence="1">Uncharacterized protein</fullName>
    </submittedName>
</protein>
<dbReference type="PANTHER" id="PTHR31210">
    <property type="entry name" value="OS06G0731900 PROTEIN"/>
    <property type="match status" value="1"/>
</dbReference>
<dbReference type="EMBL" id="CAXHBF010000195">
    <property type="protein sequence ID" value="CAK9855463.1"/>
    <property type="molecule type" value="Genomic_DNA"/>
</dbReference>
<reference evidence="1" key="1">
    <citation type="submission" date="2024-03" db="EMBL/GenBank/DDBJ databases">
        <authorList>
            <consortium name="ELIXIR-Norway"/>
            <consortium name="Elixir Norway"/>
        </authorList>
    </citation>
    <scope>NUCLEOTIDE SEQUENCE</scope>
</reference>
<name>A0ABP0ZXV0_9BRYO</name>
<evidence type="ECO:0000313" key="2">
    <source>
        <dbReference type="Proteomes" id="UP001497522"/>
    </source>
</evidence>
<dbReference type="InterPro" id="IPR007877">
    <property type="entry name" value="DUF707"/>
</dbReference>
<dbReference type="PANTHER" id="PTHR31210:SF43">
    <property type="entry name" value="STORAGE PROTEIN-RELATED"/>
    <property type="match status" value="1"/>
</dbReference>
<organism evidence="1 2">
    <name type="scientific">Sphagnum jensenii</name>
    <dbReference type="NCBI Taxonomy" id="128206"/>
    <lineage>
        <taxon>Eukaryota</taxon>
        <taxon>Viridiplantae</taxon>
        <taxon>Streptophyta</taxon>
        <taxon>Embryophyta</taxon>
        <taxon>Bryophyta</taxon>
        <taxon>Sphagnophytina</taxon>
        <taxon>Sphagnopsida</taxon>
        <taxon>Sphagnales</taxon>
        <taxon>Sphagnaceae</taxon>
        <taxon>Sphagnum</taxon>
    </lineage>
</organism>
<dbReference type="Proteomes" id="UP001497522">
    <property type="component" value="Unassembled WGS sequence"/>
</dbReference>
<keyword evidence="2" id="KW-1185">Reference proteome</keyword>
<proteinExistence type="predicted"/>
<sequence>MEEQASKKKGNMLAIHSFFFKSGAFKKEGRETFQSIVSTVSGVPLGIAIGVSFMKFGIVSNIGLLFNQQHAADAQVQLQEQDDCRYVTCPGAQPVGTELLPEDIIAPLSDLYPHGLWGKPEEDLPHRPKYLLTLTVGLKRKDFVNQCVQDMQSFKNHGLEISQPGLKPGQGLTWEMTKH</sequence>